<dbReference type="SUPFAM" id="SSF52540">
    <property type="entry name" value="P-loop containing nucleoside triphosphate hydrolases"/>
    <property type="match status" value="1"/>
</dbReference>
<dbReference type="InterPro" id="IPR051701">
    <property type="entry name" value="Mito_OM_Translocase_MSP1"/>
</dbReference>
<dbReference type="Gene3D" id="1.10.8.60">
    <property type="match status" value="1"/>
</dbReference>
<dbReference type="GO" id="GO:0016887">
    <property type="term" value="F:ATP hydrolysis activity"/>
    <property type="evidence" value="ECO:0007669"/>
    <property type="project" value="InterPro"/>
</dbReference>
<evidence type="ECO:0000259" key="7">
    <source>
        <dbReference type="SMART" id="SM00382"/>
    </source>
</evidence>
<protein>
    <submittedName>
        <fullName evidence="8">4982_t:CDS:1</fullName>
    </submittedName>
</protein>
<reference evidence="8" key="1">
    <citation type="submission" date="2021-06" db="EMBL/GenBank/DDBJ databases">
        <authorList>
            <person name="Kallberg Y."/>
            <person name="Tangrot J."/>
            <person name="Rosling A."/>
        </authorList>
    </citation>
    <scope>NUCLEOTIDE SEQUENCE</scope>
    <source>
        <strain evidence="8">BR232B</strain>
    </source>
</reference>
<organism evidence="8 9">
    <name type="scientific">Paraglomus brasilianum</name>
    <dbReference type="NCBI Taxonomy" id="144538"/>
    <lineage>
        <taxon>Eukaryota</taxon>
        <taxon>Fungi</taxon>
        <taxon>Fungi incertae sedis</taxon>
        <taxon>Mucoromycota</taxon>
        <taxon>Glomeromycotina</taxon>
        <taxon>Glomeromycetes</taxon>
        <taxon>Paraglomerales</taxon>
        <taxon>Paraglomeraceae</taxon>
        <taxon>Paraglomus</taxon>
    </lineage>
</organism>
<keyword evidence="3" id="KW-1000">Mitochondrion outer membrane</keyword>
<dbReference type="GO" id="GO:0005741">
    <property type="term" value="C:mitochondrial outer membrane"/>
    <property type="evidence" value="ECO:0007669"/>
    <property type="project" value="UniProtKB-SubCell"/>
</dbReference>
<sequence>MYQQIVTRISRRVVIKHGINVSRVAKANIRAFHSTHIRAFSNPKDPPNTPPSPLKPTKDAIKEVGVEETLSNETTSNPTAGAKEDIDKIGQAPDDAQSQQSRDSNGYEVADFVLRSARRRRMGATSRGRLRTGKNLALYKPVIPDEFLKTNYIRFAENSASFDAMEYPLQEGIRQEIVCSARANLLATPTSDSLPAKRGHLLLNCPLEGATYYLDDIVNSTAACLHADLLKFDRQDLMELTADAFARKSNITPWPLFPDLKGFNPYISASPYSTASSMSAEEDVDEEVFIEEEETYDASHHMTKFPAFDNKAYSEALPFNGSNNTAATRGDMKAIMDKINKFFEALVAVKPLTDSNEHTARRDATSRLKIIYFKDIGDIPPSNFTVQLVNSLVDAVQTRRGMGERILIIAGYSPSLFAMEKKPSSACVVPHELHLMNSDIFPNPAMLVSFTHIAIPPPSDDVAKKLLDLISRDKNLAIRHLNTRNIKAVGASKGAYFKCNTIEELGQILSGLDGIDTEVWGFERVHRLVMNAIGLALDRHGPVTSNGRVDLEADHFIRAANILKVNQNLRKSFVDSVSNSAKIGTKDVENVISVLGVGDVKVNIANSKSLKLGELDRYEKRFSGCIVETANIQTGFSDIHVTQTTVETLQTLITLPLLRPDYFSYGVLRKHFISGVLLFGPPGTGKTMLAKAVAKESGSTVLDIKSSDVYDMYVGEGEKNVRAIFSLARKLSPCVIFLDEVDAIFGSRRSDINNGAHREIINQFMAEWDGLTSKNEGVLVMGATNRPFDIDDAILRRMPRRILVDLPTEKDREQILRLHLRDEQLDPAVSMAHLAKTTHLYSGSDLKNLCISAALAAIREATRLDILTKQSTKTVNSDDRVHSTSFPRRILRSEHFQLALKQITPSCSEDMTSLSELRKWDGLYGDGAWNRKKRMKGIGFDGGSDVSDISSANGL</sequence>
<evidence type="ECO:0000313" key="8">
    <source>
        <dbReference type="EMBL" id="CAG8514139.1"/>
    </source>
</evidence>
<evidence type="ECO:0000256" key="6">
    <source>
        <dbReference type="SAM" id="MobiDB-lite"/>
    </source>
</evidence>
<dbReference type="OrthoDB" id="39734at2759"/>
<evidence type="ECO:0000256" key="5">
    <source>
        <dbReference type="ARBA" id="ARBA00023128"/>
    </source>
</evidence>
<dbReference type="EMBL" id="CAJVPI010000289">
    <property type="protein sequence ID" value="CAG8514139.1"/>
    <property type="molecule type" value="Genomic_DNA"/>
</dbReference>
<dbReference type="InterPro" id="IPR003959">
    <property type="entry name" value="ATPase_AAA_core"/>
</dbReference>
<keyword evidence="4" id="KW-0067">ATP-binding</keyword>
<comment type="caution">
    <text evidence="8">The sequence shown here is derived from an EMBL/GenBank/DDBJ whole genome shotgun (WGS) entry which is preliminary data.</text>
</comment>
<dbReference type="Pfam" id="PF24581">
    <property type="entry name" value="DUF7608"/>
    <property type="match status" value="1"/>
</dbReference>
<feature type="compositionally biased region" description="Pro residues" evidence="6">
    <location>
        <begin position="44"/>
        <end position="54"/>
    </location>
</feature>
<gene>
    <name evidence="8" type="ORF">PBRASI_LOCUS3274</name>
</gene>
<dbReference type="AlphaFoldDB" id="A0A9N9A1P7"/>
<feature type="domain" description="AAA+ ATPase" evidence="7">
    <location>
        <begin position="672"/>
        <end position="809"/>
    </location>
</feature>
<proteinExistence type="predicted"/>
<comment type="subcellular location">
    <subcellularLocation>
        <location evidence="1">Mitochondrion outer membrane</location>
        <topology evidence="1">Single-pass membrane protein</topology>
    </subcellularLocation>
</comment>
<dbReference type="Pfam" id="PF00004">
    <property type="entry name" value="AAA"/>
    <property type="match status" value="1"/>
</dbReference>
<keyword evidence="3" id="KW-0472">Membrane</keyword>
<dbReference type="Pfam" id="PF17862">
    <property type="entry name" value="AAA_lid_3"/>
    <property type="match status" value="1"/>
</dbReference>
<dbReference type="PANTHER" id="PTHR45644:SF56">
    <property type="entry name" value="AAA ATPASE, PUTATIVE (AFU_ORTHOLOGUE AFUA_2G12920)-RELATED"/>
    <property type="match status" value="1"/>
</dbReference>
<evidence type="ECO:0000313" key="9">
    <source>
        <dbReference type="Proteomes" id="UP000789739"/>
    </source>
</evidence>
<dbReference type="PROSITE" id="PS00674">
    <property type="entry name" value="AAA"/>
    <property type="match status" value="1"/>
</dbReference>
<dbReference type="PANTHER" id="PTHR45644">
    <property type="entry name" value="AAA ATPASE, PUTATIVE (AFU_ORTHOLOGUE AFUA_2G12920)-RELATED-RELATED"/>
    <property type="match status" value="1"/>
</dbReference>
<dbReference type="Proteomes" id="UP000789739">
    <property type="component" value="Unassembled WGS sequence"/>
</dbReference>
<evidence type="ECO:0000256" key="4">
    <source>
        <dbReference type="ARBA" id="ARBA00022840"/>
    </source>
</evidence>
<evidence type="ECO:0000256" key="2">
    <source>
        <dbReference type="ARBA" id="ARBA00022741"/>
    </source>
</evidence>
<dbReference type="InterPro" id="IPR041569">
    <property type="entry name" value="AAA_lid_3"/>
</dbReference>
<evidence type="ECO:0000256" key="3">
    <source>
        <dbReference type="ARBA" id="ARBA00022787"/>
    </source>
</evidence>
<dbReference type="InterPro" id="IPR003960">
    <property type="entry name" value="ATPase_AAA_CS"/>
</dbReference>
<dbReference type="Gene3D" id="3.40.50.300">
    <property type="entry name" value="P-loop containing nucleotide triphosphate hydrolases"/>
    <property type="match status" value="1"/>
</dbReference>
<evidence type="ECO:0000256" key="1">
    <source>
        <dbReference type="ARBA" id="ARBA00004572"/>
    </source>
</evidence>
<dbReference type="InterPro" id="IPR027417">
    <property type="entry name" value="P-loop_NTPase"/>
</dbReference>
<dbReference type="SMART" id="SM00382">
    <property type="entry name" value="AAA"/>
    <property type="match status" value="1"/>
</dbReference>
<dbReference type="InterPro" id="IPR003593">
    <property type="entry name" value="AAA+_ATPase"/>
</dbReference>
<accession>A0A9N9A1P7</accession>
<dbReference type="GO" id="GO:0005524">
    <property type="term" value="F:ATP binding"/>
    <property type="evidence" value="ECO:0007669"/>
    <property type="project" value="UniProtKB-KW"/>
</dbReference>
<keyword evidence="5" id="KW-0496">Mitochondrion</keyword>
<keyword evidence="9" id="KW-1185">Reference proteome</keyword>
<name>A0A9N9A1P7_9GLOM</name>
<keyword evidence="2" id="KW-0547">Nucleotide-binding</keyword>
<feature type="region of interest" description="Disordered" evidence="6">
    <location>
        <begin position="36"/>
        <end position="58"/>
    </location>
</feature>
<dbReference type="InterPro" id="IPR056027">
    <property type="entry name" value="DUF7608"/>
</dbReference>